<feature type="domain" description="Asparaginase/glutaminase C-terminal" evidence="5">
    <location>
        <begin position="272"/>
        <end position="361"/>
    </location>
</feature>
<dbReference type="Proteomes" id="UP000306223">
    <property type="component" value="Unassembled WGS sequence"/>
</dbReference>
<evidence type="ECO:0000256" key="1">
    <source>
        <dbReference type="PIRSR" id="PIRSR001220-1"/>
    </source>
</evidence>
<dbReference type="Pfam" id="PF17763">
    <property type="entry name" value="Asparaginase_C"/>
    <property type="match status" value="1"/>
</dbReference>
<dbReference type="Pfam" id="PF00710">
    <property type="entry name" value="Asparaginase"/>
    <property type="match status" value="1"/>
</dbReference>
<comment type="caution">
    <text evidence="6">The sequence shown here is derived from an EMBL/GenBank/DDBJ whole genome shotgun (WGS) entry which is preliminary data.</text>
</comment>
<sequence>MRICIITTGGTIGSTGHPLSPMPAARFAQAVHDLLGGALAAALPGDRLHVDDGLRFSDDGPGTLDSTDLRPSDWCRIAGRVLDLYDDHDAFVILHGTDTMDYTGAALPLLLNVFDDMGIARAALSKPVILTGAQLPLFRDTDGGLVLNAGSDALANLTGALEAARLRLPEVAVFFDGRLLRGARALKVSTTRFAGFDSPHLGPLATRGIGIHPGAVPPLPGPAAPDRALDAAPARALVRAQLEAVARVIDDQRVAQIAAVPSDHRASDPLMARMVRDALAAGATGLLLEGFGPGNIPAGDGAMASALTQAQVPVMIASRVIGGQVGAFDYAAGAWIGATGAVAAGDMTPVAALAKLMILTAMAPHHGWDRATLSALLARSLAGECAAGDRLTGALWPGQALQAADGPLRLENDHDHGPRLTDGARLLWQAPGPGLLRMQGDRLALIAHDGAVLWSSAPAPGAVAVLTAHPPALRLIDPAGRARPVTALAG</sequence>
<evidence type="ECO:0000313" key="6">
    <source>
        <dbReference type="EMBL" id="TJZ87761.1"/>
    </source>
</evidence>
<dbReference type="PROSITE" id="PS00917">
    <property type="entry name" value="ASN_GLN_ASE_2"/>
    <property type="match status" value="1"/>
</dbReference>
<feature type="active site" evidence="3">
    <location>
        <position position="97"/>
    </location>
</feature>
<evidence type="ECO:0000313" key="7">
    <source>
        <dbReference type="Proteomes" id="UP000306223"/>
    </source>
</evidence>
<dbReference type="EMBL" id="SUNH01000002">
    <property type="protein sequence ID" value="TJZ87761.1"/>
    <property type="molecule type" value="Genomic_DNA"/>
</dbReference>
<feature type="active site" description="O-isoaspartyl threonine intermediate" evidence="1">
    <location>
        <position position="11"/>
    </location>
</feature>
<dbReference type="InterPro" id="IPR036152">
    <property type="entry name" value="Asp/glu_Ase-like_sf"/>
</dbReference>
<dbReference type="PIRSF" id="PIRSF500176">
    <property type="entry name" value="L_ASNase"/>
    <property type="match status" value="1"/>
</dbReference>
<dbReference type="PANTHER" id="PTHR11707">
    <property type="entry name" value="L-ASPARAGINASE"/>
    <property type="match status" value="1"/>
</dbReference>
<dbReference type="AlphaFoldDB" id="A0A4U0QZC8"/>
<feature type="binding site" evidence="2">
    <location>
        <begin position="97"/>
        <end position="98"/>
    </location>
    <ligand>
        <name>substrate</name>
    </ligand>
</feature>
<name>A0A4U0QZC8_9RHOB</name>
<dbReference type="SFLD" id="SFLDS00057">
    <property type="entry name" value="Glutaminase/Asparaginase"/>
    <property type="match status" value="1"/>
</dbReference>
<dbReference type="Gene3D" id="3.40.50.40">
    <property type="match status" value="1"/>
</dbReference>
<dbReference type="InterPro" id="IPR040919">
    <property type="entry name" value="Asparaginase_C"/>
</dbReference>
<proteinExistence type="predicted"/>
<dbReference type="InterPro" id="IPR037152">
    <property type="entry name" value="L-asparaginase_N_sf"/>
</dbReference>
<dbReference type="InterPro" id="IPR027473">
    <property type="entry name" value="L-asparaginase_C"/>
</dbReference>
<evidence type="ECO:0000256" key="3">
    <source>
        <dbReference type="PROSITE-ProRule" id="PRU10100"/>
    </source>
</evidence>
<dbReference type="RefSeq" id="WP_136854889.1">
    <property type="nucleotide sequence ID" value="NZ_SUNH01000002.1"/>
</dbReference>
<dbReference type="InterPro" id="IPR027474">
    <property type="entry name" value="L-asparaginase_N"/>
</dbReference>
<dbReference type="InterPro" id="IPR006034">
    <property type="entry name" value="Asparaginase/glutaminase-like"/>
</dbReference>
<dbReference type="GO" id="GO:0004067">
    <property type="term" value="F:asparaginase activity"/>
    <property type="evidence" value="ECO:0007669"/>
    <property type="project" value="UniProtKB-UniRule"/>
</dbReference>
<evidence type="ECO:0000256" key="2">
    <source>
        <dbReference type="PIRSR" id="PIRSR001220-2"/>
    </source>
</evidence>
<dbReference type="PIRSF" id="PIRSF001220">
    <property type="entry name" value="L-ASNase_gatD"/>
    <property type="match status" value="1"/>
</dbReference>
<dbReference type="SMART" id="SM00870">
    <property type="entry name" value="Asparaginase"/>
    <property type="match status" value="1"/>
</dbReference>
<accession>A0A4U0QZC8</accession>
<dbReference type="OrthoDB" id="9788068at2"/>
<keyword evidence="7" id="KW-1185">Reference proteome</keyword>
<dbReference type="PRINTS" id="PR00139">
    <property type="entry name" value="ASNGLNASE"/>
</dbReference>
<dbReference type="PANTHER" id="PTHR11707:SF28">
    <property type="entry name" value="60 KDA LYSOPHOSPHOLIPASE"/>
    <property type="match status" value="1"/>
</dbReference>
<dbReference type="PROSITE" id="PS51732">
    <property type="entry name" value="ASN_GLN_ASE_3"/>
    <property type="match status" value="1"/>
</dbReference>
<protein>
    <recommendedName>
        <fullName evidence="8">Asparaginase</fullName>
    </recommendedName>
</protein>
<dbReference type="Gene3D" id="3.40.50.1170">
    <property type="entry name" value="L-asparaginase, N-terminal domain"/>
    <property type="match status" value="1"/>
</dbReference>
<evidence type="ECO:0008006" key="8">
    <source>
        <dbReference type="Google" id="ProtNLM"/>
    </source>
</evidence>
<dbReference type="SUPFAM" id="SSF53774">
    <property type="entry name" value="Glutaminase/Asparaginase"/>
    <property type="match status" value="1"/>
</dbReference>
<dbReference type="InterPro" id="IPR027475">
    <property type="entry name" value="Asparaginase/glutaminase_AS2"/>
</dbReference>
<evidence type="ECO:0000259" key="5">
    <source>
        <dbReference type="Pfam" id="PF17763"/>
    </source>
</evidence>
<evidence type="ECO:0000259" key="4">
    <source>
        <dbReference type="Pfam" id="PF00710"/>
    </source>
</evidence>
<organism evidence="6 7">
    <name type="scientific">Paracoccus hibiscisoli</name>
    <dbReference type="NCBI Taxonomy" id="2023261"/>
    <lineage>
        <taxon>Bacteria</taxon>
        <taxon>Pseudomonadati</taxon>
        <taxon>Pseudomonadota</taxon>
        <taxon>Alphaproteobacteria</taxon>
        <taxon>Rhodobacterales</taxon>
        <taxon>Paracoccaceae</taxon>
        <taxon>Paracoccus</taxon>
    </lineage>
</organism>
<feature type="domain" description="L-asparaginase N-terminal" evidence="4">
    <location>
        <begin position="2"/>
        <end position="207"/>
    </location>
</feature>
<feature type="binding site" evidence="2">
    <location>
        <position position="66"/>
    </location>
    <ligand>
        <name>substrate</name>
    </ligand>
</feature>
<reference evidence="6 7" key="1">
    <citation type="submission" date="2019-04" db="EMBL/GenBank/DDBJ databases">
        <authorList>
            <person name="Li J."/>
        </authorList>
    </citation>
    <scope>NUCLEOTIDE SEQUENCE [LARGE SCALE GENOMIC DNA]</scope>
    <source>
        <strain evidence="6 7">CCTCC AB2016182</strain>
    </source>
</reference>
<gene>
    <name evidence="6" type="ORF">FA740_00870</name>
</gene>